<dbReference type="PANTHER" id="PTHR48207">
    <property type="entry name" value="SUCCINATE--HYDROXYMETHYLGLUTARATE COA-TRANSFERASE"/>
    <property type="match status" value="1"/>
</dbReference>
<evidence type="ECO:0000256" key="1">
    <source>
        <dbReference type="ARBA" id="ARBA00022679"/>
    </source>
</evidence>
<dbReference type="InterPro" id="IPR050483">
    <property type="entry name" value="CoA-transferase_III_domain"/>
</dbReference>
<keyword evidence="1 2" id="KW-0808">Transferase</keyword>
<dbReference type="Gene3D" id="3.30.1540.10">
    <property type="entry name" value="formyl-coa transferase, domain 3"/>
    <property type="match status" value="1"/>
</dbReference>
<sequence>MGALNGLRIIDLSQIMAGPYCTMVLADFGAEVIKVEKVNGGDDTRLTGPFVNGESVSFFQINRNKKSIALNLKTEEGKEIFFRLVKEADVVVENFRPGVTASLGIDYHSIKNVNKGIIYCSISGFGQTGPYSHKGGFDLVAQGMTGLMSMTGEKGKRPFKSGVAVYDMGAGITAVYSILAAYIHKINTGQGQHIDLSLAEIGLPWFAWESAHYFTNGTVPEATGHRHRSLAPYQAFKTKDSYLMLGCANQRNWEKFCTDVIMKPDWIKNPLYMDNTKRMENIELLESEIENILVLQNNTYWLTRCENAGVPAGPINRFDEAMQDPHYLERGMIQEIKHPVIGKMKTIGIPTVLSETPGEIRTPAPLLGQHTDQILSTLNFSKEEIRSLEKKGVTKSSSHLISALMK</sequence>
<gene>
    <name evidence="2" type="ORF">R4Z09_18555</name>
</gene>
<proteinExistence type="predicted"/>
<organism evidence="2 3">
    <name type="scientific">Niallia oryzisoli</name>
    <dbReference type="NCBI Taxonomy" id="1737571"/>
    <lineage>
        <taxon>Bacteria</taxon>
        <taxon>Bacillati</taxon>
        <taxon>Bacillota</taxon>
        <taxon>Bacilli</taxon>
        <taxon>Bacillales</taxon>
        <taxon>Bacillaceae</taxon>
        <taxon>Niallia</taxon>
    </lineage>
</organism>
<keyword evidence="3" id="KW-1185">Reference proteome</keyword>
<dbReference type="RefSeq" id="WP_338448233.1">
    <property type="nucleotide sequence ID" value="NZ_CP137640.1"/>
</dbReference>
<dbReference type="InterPro" id="IPR023606">
    <property type="entry name" value="CoA-Trfase_III_dom_1_sf"/>
</dbReference>
<dbReference type="SUPFAM" id="SSF89796">
    <property type="entry name" value="CoA-transferase family III (CaiB/BaiF)"/>
    <property type="match status" value="1"/>
</dbReference>
<name>A0ABZ2C707_9BACI</name>
<evidence type="ECO:0000313" key="2">
    <source>
        <dbReference type="EMBL" id="WVX79299.1"/>
    </source>
</evidence>
<dbReference type="InterPro" id="IPR003673">
    <property type="entry name" value="CoA-Trfase_fam_III"/>
</dbReference>
<dbReference type="GO" id="GO:0016740">
    <property type="term" value="F:transferase activity"/>
    <property type="evidence" value="ECO:0007669"/>
    <property type="project" value="UniProtKB-KW"/>
</dbReference>
<reference evidence="2 3" key="1">
    <citation type="submission" date="2023-10" db="EMBL/GenBank/DDBJ databases">
        <title>Niallia locisalis sp.nov. isolated from a salt pond sample.</title>
        <authorList>
            <person name="Li X.-J."/>
            <person name="Dong L."/>
        </authorList>
    </citation>
    <scope>NUCLEOTIDE SEQUENCE [LARGE SCALE GENOMIC DNA]</scope>
    <source>
        <strain evidence="2 3">DSM 29761</strain>
    </source>
</reference>
<dbReference type="EMBL" id="CP137640">
    <property type="protein sequence ID" value="WVX79299.1"/>
    <property type="molecule type" value="Genomic_DNA"/>
</dbReference>
<dbReference type="Proteomes" id="UP001357223">
    <property type="component" value="Chromosome"/>
</dbReference>
<evidence type="ECO:0000313" key="3">
    <source>
        <dbReference type="Proteomes" id="UP001357223"/>
    </source>
</evidence>
<dbReference type="Gene3D" id="3.40.50.10540">
    <property type="entry name" value="Crotonobetainyl-coa:carnitine coa-transferase, domain 1"/>
    <property type="match status" value="1"/>
</dbReference>
<dbReference type="EC" id="2.8.3.-" evidence="2"/>
<dbReference type="InterPro" id="IPR044855">
    <property type="entry name" value="CoA-Trfase_III_dom3_sf"/>
</dbReference>
<dbReference type="Pfam" id="PF02515">
    <property type="entry name" value="CoA_transf_3"/>
    <property type="match status" value="1"/>
</dbReference>
<dbReference type="PANTHER" id="PTHR48207:SF3">
    <property type="entry name" value="SUCCINATE--HYDROXYMETHYLGLUTARATE COA-TRANSFERASE"/>
    <property type="match status" value="1"/>
</dbReference>
<accession>A0ABZ2C707</accession>
<protein>
    <submittedName>
        <fullName evidence="2">CoA transferase</fullName>
        <ecNumber evidence="2">2.8.3.-</ecNumber>
    </submittedName>
</protein>